<dbReference type="Proteomes" id="UP000004095">
    <property type="component" value="Unassembled WGS sequence"/>
</dbReference>
<gene>
    <name evidence="1" type="ORF">M23134_05766</name>
</gene>
<evidence type="ECO:0000313" key="1">
    <source>
        <dbReference type="EMBL" id="EAY29893.1"/>
    </source>
</evidence>
<dbReference type="RefSeq" id="WP_004155782.1">
    <property type="nucleotide sequence ID" value="NZ_AAWS01000009.1"/>
</dbReference>
<accession>A1ZIM5</accession>
<dbReference type="OrthoDB" id="9554414at2"/>
<proteinExistence type="predicted"/>
<sequence>MNKYTSQKIKSIIGQYATAYQAIEELQENSEAMPKGDQKAAAIGEYYAYRYCQRHYPKGSKVKFAEHSQKGWSLCVTEPGKTTTIQVKTVSGFSAKRKTNAITPKGWDQLFVVCLDKDFLPTGFWIFDKKQDFKDHIKSFTLTPPKYDKGAFMHGSDVFSGKSNDCNALRKSCGIPLIDSTSRYLRNLSKLGTDTTR</sequence>
<name>A1ZIM5_MICM2</name>
<organism evidence="1 2">
    <name type="scientific">Microscilla marina ATCC 23134</name>
    <dbReference type="NCBI Taxonomy" id="313606"/>
    <lineage>
        <taxon>Bacteria</taxon>
        <taxon>Pseudomonadati</taxon>
        <taxon>Bacteroidota</taxon>
        <taxon>Cytophagia</taxon>
        <taxon>Cytophagales</taxon>
        <taxon>Microscillaceae</taxon>
        <taxon>Microscilla</taxon>
    </lineage>
</organism>
<dbReference type="eggNOG" id="ENOG5033K41">
    <property type="taxonomic scope" value="Bacteria"/>
</dbReference>
<evidence type="ECO:0000313" key="2">
    <source>
        <dbReference type="Proteomes" id="UP000004095"/>
    </source>
</evidence>
<comment type="caution">
    <text evidence="1">The sequence shown here is derived from an EMBL/GenBank/DDBJ whole genome shotgun (WGS) entry which is preliminary data.</text>
</comment>
<keyword evidence="2" id="KW-1185">Reference proteome</keyword>
<dbReference type="AlphaFoldDB" id="A1ZIM5"/>
<protein>
    <submittedName>
        <fullName evidence="1">Uncharacterized protein</fullName>
    </submittedName>
</protein>
<dbReference type="EMBL" id="AAWS01000009">
    <property type="protein sequence ID" value="EAY29893.1"/>
    <property type="molecule type" value="Genomic_DNA"/>
</dbReference>
<reference evidence="1 2" key="1">
    <citation type="submission" date="2007-01" db="EMBL/GenBank/DDBJ databases">
        <authorList>
            <person name="Haygood M."/>
            <person name="Podell S."/>
            <person name="Anderson C."/>
            <person name="Hopkinson B."/>
            <person name="Roe K."/>
            <person name="Barbeau K."/>
            <person name="Gaasterland T."/>
            <person name="Ferriera S."/>
            <person name="Johnson J."/>
            <person name="Kravitz S."/>
            <person name="Beeson K."/>
            <person name="Sutton G."/>
            <person name="Rogers Y.-H."/>
            <person name="Friedman R."/>
            <person name="Frazier M."/>
            <person name="Venter J.C."/>
        </authorList>
    </citation>
    <scope>NUCLEOTIDE SEQUENCE [LARGE SCALE GENOMIC DNA]</scope>
    <source>
        <strain evidence="1 2">ATCC 23134</strain>
    </source>
</reference>